<keyword evidence="3" id="KW-0479">Metal-binding</keyword>
<dbReference type="Gene3D" id="3.60.130.10">
    <property type="entry name" value="Clavaminate synthase-like"/>
    <property type="match status" value="1"/>
</dbReference>
<comment type="cofactor">
    <cofactor evidence="1">
        <name>Fe(2+)</name>
        <dbReference type="ChEBI" id="CHEBI:29033"/>
    </cofactor>
</comment>
<organism evidence="8 9">
    <name type="scientific">Lasiodiplodia theobromae</name>
    <dbReference type="NCBI Taxonomy" id="45133"/>
    <lineage>
        <taxon>Eukaryota</taxon>
        <taxon>Fungi</taxon>
        <taxon>Dikarya</taxon>
        <taxon>Ascomycota</taxon>
        <taxon>Pezizomycotina</taxon>
        <taxon>Dothideomycetes</taxon>
        <taxon>Dothideomycetes incertae sedis</taxon>
        <taxon>Botryosphaeriales</taxon>
        <taxon>Botryosphaeriaceae</taxon>
        <taxon>Lasiodiplodia</taxon>
    </lineage>
</organism>
<dbReference type="GO" id="GO:0051213">
    <property type="term" value="F:dioxygenase activity"/>
    <property type="evidence" value="ECO:0007669"/>
    <property type="project" value="UniProtKB-KW"/>
</dbReference>
<dbReference type="SUPFAM" id="SSF51197">
    <property type="entry name" value="Clavaminate synthase-like"/>
    <property type="match status" value="1"/>
</dbReference>
<dbReference type="Pfam" id="PF02668">
    <property type="entry name" value="TauD"/>
    <property type="match status" value="1"/>
</dbReference>
<comment type="caution">
    <text evidence="8">The sequence shown here is derived from an EMBL/GenBank/DDBJ whole genome shotgun (WGS) entry which is preliminary data.</text>
</comment>
<evidence type="ECO:0000256" key="6">
    <source>
        <dbReference type="ARBA" id="ARBA00023004"/>
    </source>
</evidence>
<dbReference type="PANTHER" id="PTHR43779:SF2">
    <property type="entry name" value="ALPHA-KETOGLUTARATE-DEPENDENT XANTHINE DIOXYGENASE XAN1"/>
    <property type="match status" value="1"/>
</dbReference>
<gene>
    <name evidence="8" type="ORF">DBV05_g8930</name>
</gene>
<evidence type="ECO:0000256" key="4">
    <source>
        <dbReference type="ARBA" id="ARBA00022964"/>
    </source>
</evidence>
<keyword evidence="5" id="KW-0560">Oxidoreductase</keyword>
<keyword evidence="6" id="KW-0408">Iron</keyword>
<dbReference type="InterPro" id="IPR003819">
    <property type="entry name" value="TauD/TfdA-like"/>
</dbReference>
<protein>
    <submittedName>
        <fullName evidence="8">Putative dioxygenase</fullName>
    </submittedName>
</protein>
<evidence type="ECO:0000313" key="8">
    <source>
        <dbReference type="EMBL" id="KAB2572376.1"/>
    </source>
</evidence>
<dbReference type="OrthoDB" id="93019at2759"/>
<proteinExistence type="inferred from homology"/>
<dbReference type="PANTHER" id="PTHR43779">
    <property type="entry name" value="DIOXYGENASE RV0097-RELATED"/>
    <property type="match status" value="1"/>
</dbReference>
<comment type="similarity">
    <text evidence="2">Belongs to the TfdA dioxygenase family.</text>
</comment>
<dbReference type="AlphaFoldDB" id="A0A5N5D3Z4"/>
<keyword evidence="4 8" id="KW-0223">Dioxygenase</keyword>
<sequence>MPARINSSLTASLLPEDERRESMIGAEINLPYETPILDLDKLSKEDKQTLRQALFDNSVVVIRNQQGINPQILPKLAAVFDEHATNEHSAGKKAVSDPRNILSSYRAGRLPAAPQVSVIGSGKFTNYEGIPELEVVHLDHTLFHESPLSSEELDQGYTRPYRWHMDTPLYERLPGEVTILHGVRIPKVPDQKIKFENGEEKTIAAGSTAFFSGARVFDLLTPEEKEFAMNTTVTYAPQAYEYIRNCKSSADGLTIPTFGNETPIDQLSEWTQEHVAEYPMVWKNPGNGRPHFQVHGCCVYKLTTKNPATGEVTVVDDVPTVRKIVYAMQRKVYAVENIYAHRWREGDIVIFHNKGVMHSITGQLAKYKEEEEKKRLMWQCTMSTTQKPIPYRA</sequence>
<keyword evidence="9" id="KW-1185">Reference proteome</keyword>
<evidence type="ECO:0000256" key="3">
    <source>
        <dbReference type="ARBA" id="ARBA00022723"/>
    </source>
</evidence>
<dbReference type="Proteomes" id="UP000325902">
    <property type="component" value="Unassembled WGS sequence"/>
</dbReference>
<evidence type="ECO:0000313" key="9">
    <source>
        <dbReference type="Proteomes" id="UP000325902"/>
    </source>
</evidence>
<dbReference type="InterPro" id="IPR051178">
    <property type="entry name" value="TfdA_dioxygenase"/>
</dbReference>
<dbReference type="GO" id="GO:0046872">
    <property type="term" value="F:metal ion binding"/>
    <property type="evidence" value="ECO:0007669"/>
    <property type="project" value="UniProtKB-KW"/>
</dbReference>
<name>A0A5N5D3Z4_9PEZI</name>
<accession>A0A5N5D3Z4</accession>
<dbReference type="EMBL" id="VCHE01000079">
    <property type="protein sequence ID" value="KAB2572376.1"/>
    <property type="molecule type" value="Genomic_DNA"/>
</dbReference>
<evidence type="ECO:0000256" key="5">
    <source>
        <dbReference type="ARBA" id="ARBA00023002"/>
    </source>
</evidence>
<evidence type="ECO:0000259" key="7">
    <source>
        <dbReference type="Pfam" id="PF02668"/>
    </source>
</evidence>
<reference evidence="8 9" key="1">
    <citation type="journal article" date="2019" name="Sci. Rep.">
        <title>A multi-omics analysis of the grapevine pathogen Lasiodiplodia theobromae reveals that temperature affects the expression of virulence- and pathogenicity-related genes.</title>
        <authorList>
            <person name="Felix C."/>
            <person name="Meneses R."/>
            <person name="Goncalves M.F.M."/>
            <person name="Tilleman L."/>
            <person name="Duarte A.S."/>
            <person name="Jorrin-Novo J.V."/>
            <person name="Van de Peer Y."/>
            <person name="Deforce D."/>
            <person name="Van Nieuwerburgh F."/>
            <person name="Esteves A.C."/>
            <person name="Alves A."/>
        </authorList>
    </citation>
    <scope>NUCLEOTIDE SEQUENCE [LARGE SCALE GENOMIC DNA]</scope>
    <source>
        <strain evidence="8 9">LA-SOL3</strain>
    </source>
</reference>
<evidence type="ECO:0000256" key="2">
    <source>
        <dbReference type="ARBA" id="ARBA00005896"/>
    </source>
</evidence>
<dbReference type="InterPro" id="IPR042098">
    <property type="entry name" value="TauD-like_sf"/>
</dbReference>
<evidence type="ECO:0000256" key="1">
    <source>
        <dbReference type="ARBA" id="ARBA00001954"/>
    </source>
</evidence>
<feature type="domain" description="TauD/TfdA-like" evidence="7">
    <location>
        <begin position="25"/>
        <end position="381"/>
    </location>
</feature>